<feature type="domain" description="YEATS" evidence="8">
    <location>
        <begin position="118"/>
        <end position="237"/>
    </location>
</feature>
<dbReference type="AlphaFoldDB" id="A0A814N877"/>
<proteinExistence type="predicted"/>
<dbReference type="EMBL" id="CAJOBC010005161">
    <property type="protein sequence ID" value="CAF3853954.1"/>
    <property type="molecule type" value="Genomic_DNA"/>
</dbReference>
<evidence type="ECO:0000256" key="2">
    <source>
        <dbReference type="ARBA" id="ARBA00022771"/>
    </source>
</evidence>
<evidence type="ECO:0000313" key="9">
    <source>
        <dbReference type="EMBL" id="CAF1088451.1"/>
    </source>
</evidence>
<gene>
    <name evidence="9" type="ORF">GPM918_LOCUS18132</name>
    <name evidence="10" type="ORF">OVA965_LOCUS25491</name>
    <name evidence="11" type="ORF">SRO942_LOCUS18129</name>
    <name evidence="12" type="ORF">TMI583_LOCUS26222</name>
</gene>
<dbReference type="Proteomes" id="UP000681722">
    <property type="component" value="Unassembled WGS sequence"/>
</dbReference>
<dbReference type="InterPro" id="IPR038704">
    <property type="entry name" value="YEAST_sf"/>
</dbReference>
<dbReference type="EMBL" id="CAJNOK010015850">
    <property type="protein sequence ID" value="CAF1233460.1"/>
    <property type="molecule type" value="Genomic_DNA"/>
</dbReference>
<reference evidence="9" key="1">
    <citation type="submission" date="2021-02" db="EMBL/GenBank/DDBJ databases">
        <authorList>
            <person name="Nowell W R."/>
        </authorList>
    </citation>
    <scope>NUCLEOTIDE SEQUENCE</scope>
</reference>
<evidence type="ECO:0000259" key="7">
    <source>
        <dbReference type="PROSITE" id="PS50089"/>
    </source>
</evidence>
<dbReference type="Pfam" id="PF15227">
    <property type="entry name" value="zf-C3HC4_4"/>
    <property type="match status" value="1"/>
</dbReference>
<evidence type="ECO:0000313" key="11">
    <source>
        <dbReference type="EMBL" id="CAF3853954.1"/>
    </source>
</evidence>
<dbReference type="InterPro" id="IPR017907">
    <property type="entry name" value="Znf_RING_CS"/>
</dbReference>
<keyword evidence="4 6" id="KW-0539">Nucleus</keyword>
<evidence type="ECO:0008006" key="14">
    <source>
        <dbReference type="Google" id="ProtNLM"/>
    </source>
</evidence>
<keyword evidence="3" id="KW-0862">Zinc</keyword>
<evidence type="ECO:0000259" key="8">
    <source>
        <dbReference type="PROSITE" id="PS51037"/>
    </source>
</evidence>
<dbReference type="Proteomes" id="UP000663829">
    <property type="component" value="Unassembled WGS sequence"/>
</dbReference>
<evidence type="ECO:0000256" key="5">
    <source>
        <dbReference type="PROSITE-ProRule" id="PRU00175"/>
    </source>
</evidence>
<keyword evidence="13" id="KW-1185">Reference proteome</keyword>
<protein>
    <recommendedName>
        <fullName evidence="14">RING-type domain-containing protein</fullName>
    </recommendedName>
</protein>
<dbReference type="EMBL" id="CAJOBA010037398">
    <property type="protein sequence ID" value="CAF4041617.1"/>
    <property type="molecule type" value="Genomic_DNA"/>
</dbReference>
<organism evidence="9 13">
    <name type="scientific">Didymodactylos carnosus</name>
    <dbReference type="NCBI Taxonomy" id="1234261"/>
    <lineage>
        <taxon>Eukaryota</taxon>
        <taxon>Metazoa</taxon>
        <taxon>Spiralia</taxon>
        <taxon>Gnathifera</taxon>
        <taxon>Rotifera</taxon>
        <taxon>Eurotatoria</taxon>
        <taxon>Bdelloidea</taxon>
        <taxon>Philodinida</taxon>
        <taxon>Philodinidae</taxon>
        <taxon>Didymodactylos</taxon>
    </lineage>
</organism>
<dbReference type="SUPFAM" id="SSF57850">
    <property type="entry name" value="RING/U-box"/>
    <property type="match status" value="1"/>
</dbReference>
<dbReference type="InterPro" id="IPR055129">
    <property type="entry name" value="YEATS_dom"/>
</dbReference>
<feature type="domain" description="RING-type" evidence="7">
    <location>
        <begin position="34"/>
        <end position="75"/>
    </location>
</feature>
<dbReference type="EMBL" id="CAJNOQ010005161">
    <property type="protein sequence ID" value="CAF1088451.1"/>
    <property type="molecule type" value="Genomic_DNA"/>
</dbReference>
<dbReference type="PROSITE" id="PS00518">
    <property type="entry name" value="ZF_RING_1"/>
    <property type="match status" value="1"/>
</dbReference>
<dbReference type="GO" id="GO:0005634">
    <property type="term" value="C:nucleus"/>
    <property type="evidence" value="ECO:0007669"/>
    <property type="project" value="UniProtKB-SubCell"/>
</dbReference>
<comment type="subcellular location">
    <subcellularLocation>
        <location evidence="6">Nucleus</location>
    </subcellularLocation>
</comment>
<evidence type="ECO:0000313" key="12">
    <source>
        <dbReference type="EMBL" id="CAF4041617.1"/>
    </source>
</evidence>
<evidence type="ECO:0000256" key="6">
    <source>
        <dbReference type="PROSITE-ProRule" id="PRU00376"/>
    </source>
</evidence>
<comment type="caution">
    <text evidence="9">The sequence shown here is derived from an EMBL/GenBank/DDBJ whole genome shotgun (WGS) entry which is preliminary data.</text>
</comment>
<dbReference type="Proteomes" id="UP000677228">
    <property type="component" value="Unassembled WGS sequence"/>
</dbReference>
<keyword evidence="2 5" id="KW-0863">Zinc-finger</keyword>
<dbReference type="PROSITE" id="PS50089">
    <property type="entry name" value="ZF_RING_2"/>
    <property type="match status" value="1"/>
</dbReference>
<dbReference type="InterPro" id="IPR001841">
    <property type="entry name" value="Znf_RING"/>
</dbReference>
<evidence type="ECO:0000313" key="13">
    <source>
        <dbReference type="Proteomes" id="UP000663829"/>
    </source>
</evidence>
<evidence type="ECO:0000313" key="10">
    <source>
        <dbReference type="EMBL" id="CAF1233460.1"/>
    </source>
</evidence>
<evidence type="ECO:0000256" key="3">
    <source>
        <dbReference type="ARBA" id="ARBA00022833"/>
    </source>
</evidence>
<dbReference type="Pfam" id="PF03366">
    <property type="entry name" value="YEATS"/>
    <property type="match status" value="1"/>
</dbReference>
<dbReference type="Gene3D" id="2.60.40.1970">
    <property type="entry name" value="YEATS domain"/>
    <property type="match status" value="1"/>
</dbReference>
<dbReference type="OrthoDB" id="6105938at2759"/>
<dbReference type="PANTHER" id="PTHR23327">
    <property type="entry name" value="RING FINGER PROTEIN 127"/>
    <property type="match status" value="1"/>
</dbReference>
<dbReference type="Proteomes" id="UP000682733">
    <property type="component" value="Unassembled WGS sequence"/>
</dbReference>
<keyword evidence="1" id="KW-0479">Metal-binding</keyword>
<dbReference type="Gene3D" id="3.30.40.10">
    <property type="entry name" value="Zinc/RING finger domain, C3HC4 (zinc finger)"/>
    <property type="match status" value="1"/>
</dbReference>
<dbReference type="GO" id="GO:0008270">
    <property type="term" value="F:zinc ion binding"/>
    <property type="evidence" value="ECO:0007669"/>
    <property type="project" value="UniProtKB-KW"/>
</dbReference>
<accession>A0A814N877</accession>
<dbReference type="SMART" id="SM00184">
    <property type="entry name" value="RING"/>
    <property type="match status" value="1"/>
</dbReference>
<name>A0A814N877_9BILA</name>
<evidence type="ECO:0000256" key="1">
    <source>
        <dbReference type="ARBA" id="ARBA00022723"/>
    </source>
</evidence>
<sequence length="237" mass="27438">MTSNIGLKTVSTDNSRYNQNIKKVYEMFDEQCHCPICLQVLVEPVTILCGHSYCLSCLKQFLQSSDISVGCPMCRVNLSYLQNNTIQINSILKYLLETRYGNEYFEKKLEVDQDRLESERKLSVMKKLLIGNHHALANIGQEVKMHRWTLYIRFADDEDEVDIGRFIKEITISTSETQLCTFNSAPYRFTATALQPFSININIEFHTNYNTANLQTEWNLCFTGIGNQKEIDLEFEV</sequence>
<evidence type="ECO:0000256" key="4">
    <source>
        <dbReference type="ARBA" id="ARBA00023242"/>
    </source>
</evidence>
<dbReference type="InterPro" id="IPR013083">
    <property type="entry name" value="Znf_RING/FYVE/PHD"/>
</dbReference>
<dbReference type="PROSITE" id="PS51037">
    <property type="entry name" value="YEATS"/>
    <property type="match status" value="1"/>
</dbReference>